<proteinExistence type="inferred from homology"/>
<dbReference type="EMBL" id="CP154795">
    <property type="protein sequence ID" value="XAN07677.1"/>
    <property type="molecule type" value="Genomic_DNA"/>
</dbReference>
<comment type="function">
    <text evidence="8">Catalyzes the phospholipid dependent N-acylation of the N-terminal cysteine of apolipoprotein, the last step in lipoprotein maturation.</text>
</comment>
<dbReference type="PANTHER" id="PTHR38686">
    <property type="entry name" value="APOLIPOPROTEIN N-ACYLTRANSFERASE"/>
    <property type="match status" value="1"/>
</dbReference>
<dbReference type="InterPro" id="IPR045378">
    <property type="entry name" value="LNT_N"/>
</dbReference>
<feature type="transmembrane region" description="Helical" evidence="8">
    <location>
        <begin position="166"/>
        <end position="192"/>
    </location>
</feature>
<evidence type="ECO:0000313" key="12">
    <source>
        <dbReference type="Proteomes" id="UP001442841"/>
    </source>
</evidence>
<dbReference type="InterPro" id="IPR004563">
    <property type="entry name" value="Apolipo_AcylTrfase"/>
</dbReference>
<gene>
    <name evidence="8 11" type="primary">lnt</name>
    <name evidence="11" type="ORF">AADG42_10325</name>
</gene>
<dbReference type="InterPro" id="IPR003010">
    <property type="entry name" value="C-N_Hydrolase"/>
</dbReference>
<keyword evidence="6 8" id="KW-0472">Membrane</keyword>
<feature type="domain" description="CN hydrolase" evidence="10">
    <location>
        <begin position="246"/>
        <end position="502"/>
    </location>
</feature>
<feature type="transmembrane region" description="Helical" evidence="8">
    <location>
        <begin position="72"/>
        <end position="93"/>
    </location>
</feature>
<evidence type="ECO:0000259" key="10">
    <source>
        <dbReference type="PROSITE" id="PS50263"/>
    </source>
</evidence>
<dbReference type="Proteomes" id="UP001442841">
    <property type="component" value="Chromosome"/>
</dbReference>
<dbReference type="PANTHER" id="PTHR38686:SF1">
    <property type="entry name" value="APOLIPOPROTEIN N-ACYLTRANSFERASE"/>
    <property type="match status" value="1"/>
</dbReference>
<dbReference type="SUPFAM" id="SSF56317">
    <property type="entry name" value="Carbon-nitrogen hydrolase"/>
    <property type="match status" value="1"/>
</dbReference>
<evidence type="ECO:0000256" key="9">
    <source>
        <dbReference type="SAM" id="MobiDB-lite"/>
    </source>
</evidence>
<evidence type="ECO:0000256" key="2">
    <source>
        <dbReference type="ARBA" id="ARBA00022475"/>
    </source>
</evidence>
<dbReference type="CDD" id="cd07571">
    <property type="entry name" value="ALP_N-acyl_transferase"/>
    <property type="match status" value="1"/>
</dbReference>
<feature type="region of interest" description="Disordered" evidence="9">
    <location>
        <begin position="547"/>
        <end position="570"/>
    </location>
</feature>
<dbReference type="PROSITE" id="PS50263">
    <property type="entry name" value="CN_HYDROLASE"/>
    <property type="match status" value="1"/>
</dbReference>
<evidence type="ECO:0000256" key="7">
    <source>
        <dbReference type="ARBA" id="ARBA00023315"/>
    </source>
</evidence>
<name>A0ABZ3FQM5_9ACTN</name>
<dbReference type="NCBIfam" id="TIGR00546">
    <property type="entry name" value="lnt"/>
    <property type="match status" value="1"/>
</dbReference>
<keyword evidence="2 8" id="KW-1003">Cell membrane</keyword>
<evidence type="ECO:0000256" key="5">
    <source>
        <dbReference type="ARBA" id="ARBA00022989"/>
    </source>
</evidence>
<feature type="transmembrane region" description="Helical" evidence="8">
    <location>
        <begin position="99"/>
        <end position="119"/>
    </location>
</feature>
<keyword evidence="12" id="KW-1185">Reference proteome</keyword>
<feature type="transmembrane region" description="Helical" evidence="8">
    <location>
        <begin position="204"/>
        <end position="227"/>
    </location>
</feature>
<feature type="transmembrane region" description="Helical" evidence="8">
    <location>
        <begin position="514"/>
        <end position="534"/>
    </location>
</feature>
<keyword evidence="3 8" id="KW-0808">Transferase</keyword>
<keyword evidence="7 8" id="KW-0012">Acyltransferase</keyword>
<dbReference type="HAMAP" id="MF_01148">
    <property type="entry name" value="Lnt"/>
    <property type="match status" value="1"/>
</dbReference>
<evidence type="ECO:0000313" key="11">
    <source>
        <dbReference type="EMBL" id="XAN07677.1"/>
    </source>
</evidence>
<evidence type="ECO:0000256" key="8">
    <source>
        <dbReference type="HAMAP-Rule" id="MF_01148"/>
    </source>
</evidence>
<dbReference type="Pfam" id="PF00795">
    <property type="entry name" value="CN_hydrolase"/>
    <property type="match status" value="1"/>
</dbReference>
<dbReference type="EC" id="2.3.1.269" evidence="8"/>
<sequence length="570" mass="60219">MTVCSLPAPASAQRFLVPEWPRGLRFVVALAAGATTGLAFEPTNLWLLMFMGIAAWLLLFDPRLRPKGSGFGVGYGFGLGLGAVSLNWLSVLVEGAGPFLAAALIVFEAVFFGLLGVVVRRVRPLVWWPFAVALAWGAIEFVYGRVPFGGFGWIRLAYAQVDSPLAGLFPIIGVTGVSVLTALIAAGLAWLATRLWSSPRTWTGPVTASVALLIGLAGITTVGRAYAPEPAAGHGTVTIGMVQGNVDGGAGTGAMGRARSVTNNHLGETINLMAKARAGAVPMPDFILWPENSTDIDPELDAQTRATVTAAVEVSERPILVGAVTAGPGDDERQTSALWWNPAGATTPATGPVSDRYHKRNLVPFGEYIPYRDALLPRIPLLKLVGAQSVPGTTPGVLEGKLADGRTLKVGDVICFELAYDGTVHEAVRGSEVLVVQSNNATYRGTPQIPQQFAITRVRAMEARREIVVSTTNALSGYVDRDGRVIDRTVEGTAASRSYVVPLRTALTPAVQFAGVYDLITVLGALVALGFGVFKGGRAARRMRNGLSDGPEWTAGSPMEQAPVVDSRKK</sequence>
<keyword evidence="5 8" id="KW-1133">Transmembrane helix</keyword>
<organism evidence="11 12">
    <name type="scientific">Ammonicoccus fulvus</name>
    <dbReference type="NCBI Taxonomy" id="3138240"/>
    <lineage>
        <taxon>Bacteria</taxon>
        <taxon>Bacillati</taxon>
        <taxon>Actinomycetota</taxon>
        <taxon>Actinomycetes</taxon>
        <taxon>Propionibacteriales</taxon>
        <taxon>Propionibacteriaceae</taxon>
        <taxon>Ammonicoccus</taxon>
    </lineage>
</organism>
<dbReference type="GO" id="GO:0016746">
    <property type="term" value="F:acyltransferase activity"/>
    <property type="evidence" value="ECO:0007669"/>
    <property type="project" value="UniProtKB-KW"/>
</dbReference>
<reference evidence="11 12" key="1">
    <citation type="submission" date="2024-04" db="EMBL/GenBank/DDBJ databases">
        <title>Isolation of an actinomycete strain from pig manure.</title>
        <authorList>
            <person name="Gong T."/>
            <person name="Yu Z."/>
            <person name="An M."/>
            <person name="Wei C."/>
            <person name="Yang W."/>
            <person name="Liu L."/>
        </authorList>
    </citation>
    <scope>NUCLEOTIDE SEQUENCE [LARGE SCALE GENOMIC DNA]</scope>
    <source>
        <strain evidence="11 12">ZF39</strain>
    </source>
</reference>
<evidence type="ECO:0000256" key="1">
    <source>
        <dbReference type="ARBA" id="ARBA00004651"/>
    </source>
</evidence>
<protein>
    <recommendedName>
        <fullName evidence="8">Apolipoprotein N-acyltransferase</fullName>
        <shortName evidence="8">ALP N-acyltransferase</shortName>
        <ecNumber evidence="8">2.3.1.269</ecNumber>
    </recommendedName>
</protein>
<comment type="similarity">
    <text evidence="8">Belongs to the CN hydrolase family. Apolipoprotein N-acyltransferase subfamily.</text>
</comment>
<dbReference type="RefSeq" id="WP_425309131.1">
    <property type="nucleotide sequence ID" value="NZ_CP154795.1"/>
</dbReference>
<keyword evidence="4 8" id="KW-0812">Transmembrane</keyword>
<comment type="catalytic activity">
    <reaction evidence="8">
        <text>N-terminal S-1,2-diacyl-sn-glyceryl-L-cysteinyl-[lipoprotein] + a glycerophospholipid = N-acyl-S-1,2-diacyl-sn-glyceryl-L-cysteinyl-[lipoprotein] + a 2-acyl-sn-glycero-3-phospholipid + H(+)</text>
        <dbReference type="Rhea" id="RHEA:48228"/>
        <dbReference type="Rhea" id="RHEA-COMP:14681"/>
        <dbReference type="Rhea" id="RHEA-COMP:14684"/>
        <dbReference type="ChEBI" id="CHEBI:15378"/>
        <dbReference type="ChEBI" id="CHEBI:136912"/>
        <dbReference type="ChEBI" id="CHEBI:140656"/>
        <dbReference type="ChEBI" id="CHEBI:140657"/>
        <dbReference type="ChEBI" id="CHEBI:140660"/>
        <dbReference type="EC" id="2.3.1.269"/>
    </reaction>
</comment>
<accession>A0ABZ3FQM5</accession>
<feature type="transmembrane region" description="Helical" evidence="8">
    <location>
        <begin position="126"/>
        <end position="146"/>
    </location>
</feature>
<dbReference type="InterPro" id="IPR036526">
    <property type="entry name" value="C-N_Hydrolase_sf"/>
</dbReference>
<comment type="pathway">
    <text evidence="8">Protein modification; lipoprotein biosynthesis (N-acyl transfer).</text>
</comment>
<evidence type="ECO:0000256" key="6">
    <source>
        <dbReference type="ARBA" id="ARBA00023136"/>
    </source>
</evidence>
<dbReference type="Pfam" id="PF20154">
    <property type="entry name" value="LNT_N"/>
    <property type="match status" value="1"/>
</dbReference>
<feature type="transmembrane region" description="Helical" evidence="8">
    <location>
        <begin position="43"/>
        <end position="60"/>
    </location>
</feature>
<comment type="subcellular location">
    <subcellularLocation>
        <location evidence="1 8">Cell membrane</location>
        <topology evidence="1 8">Multi-pass membrane protein</topology>
    </subcellularLocation>
</comment>
<evidence type="ECO:0000256" key="4">
    <source>
        <dbReference type="ARBA" id="ARBA00022692"/>
    </source>
</evidence>
<evidence type="ECO:0000256" key="3">
    <source>
        <dbReference type="ARBA" id="ARBA00022679"/>
    </source>
</evidence>
<dbReference type="Gene3D" id="3.60.110.10">
    <property type="entry name" value="Carbon-nitrogen hydrolase"/>
    <property type="match status" value="1"/>
</dbReference>